<dbReference type="Gene3D" id="1.20.1440.210">
    <property type="match status" value="1"/>
</dbReference>
<dbReference type="GO" id="GO:0006935">
    <property type="term" value="P:chemotaxis"/>
    <property type="evidence" value="ECO:0007669"/>
    <property type="project" value="UniProtKB-KW"/>
</dbReference>
<dbReference type="Pfam" id="PF00672">
    <property type="entry name" value="HAMP"/>
    <property type="match status" value="1"/>
</dbReference>
<dbReference type="Proteomes" id="UP000501669">
    <property type="component" value="Chromosome"/>
</dbReference>
<dbReference type="GO" id="GO:0007165">
    <property type="term" value="P:signal transduction"/>
    <property type="evidence" value="ECO:0007669"/>
    <property type="project" value="UniProtKB-KW"/>
</dbReference>
<keyword evidence="2" id="KW-1003">Cell membrane</keyword>
<protein>
    <submittedName>
        <fullName evidence="16">Methyl-accepting chemotaxis protein</fullName>
    </submittedName>
</protein>
<name>A0A7Z3C864_PSEFL</name>
<dbReference type="InterPro" id="IPR003660">
    <property type="entry name" value="HAMP_dom"/>
</dbReference>
<evidence type="ECO:0000256" key="5">
    <source>
        <dbReference type="ARBA" id="ARBA00022692"/>
    </source>
</evidence>
<evidence type="ECO:0000256" key="7">
    <source>
        <dbReference type="ARBA" id="ARBA00023136"/>
    </source>
</evidence>
<evidence type="ECO:0000256" key="12">
    <source>
        <dbReference type="SAM" id="Phobius"/>
    </source>
</evidence>
<evidence type="ECO:0000259" key="13">
    <source>
        <dbReference type="PROSITE" id="PS50111"/>
    </source>
</evidence>
<feature type="coiled-coil region" evidence="11">
    <location>
        <begin position="581"/>
        <end position="608"/>
    </location>
</feature>
<dbReference type="CDD" id="cd06225">
    <property type="entry name" value="HAMP"/>
    <property type="match status" value="1"/>
</dbReference>
<evidence type="ECO:0000313" key="17">
    <source>
        <dbReference type="Proteomes" id="UP000501669"/>
    </source>
</evidence>
<sequence length="653" mass="69179">MISAVQGRFANLGMAKKLGIGFVLVLLLTALVAAIGVWSLQTISQRFGGLKQMSSLNSGLLNVRLLERDYALHGNPKTVDALHEGVDGLIAMADQLKALSPGNESGMNDVQQSLGAYRKAFDEFVSLTQAKDLALEMASWSVSSVANNLDVLQAGLADDGAYTLKDSEGKDGAQFIEQASQVSQVSRLMLQAMNEARVRLDQSRKGDDSAKGNIEQAAQAQTQAEQLKSTVKDEGYLTVLNEVSGHIAGFNDKLAEYTGLLAQEKTVSEQLHQRAAQVVERVDQAYVAQDVAMQAELKKNSVLIIGSSALALLVGLIAAWLITRLIVAPLRSVMRVAQRIADGDLSATVEVTRRDEIGQLMLSMQQMGAGLSRIVSGLQAGIEQLASSAQSLSAVTEQTNLEVSSQKEETEQVATAMNQMTATVHDVARNAEEAALAAQTADGKVESGQQVVRQSMARIEQLADSATSASSSIESLSAEIQNIGTVLEVIKSVAEQTNLLALNAAIEAARAGEQGRGFAVVADEVRALARRTQQSTEEIERLVSALRSAAHSSVQQIQSSGELVKLAVSDALQTESALGSIAAAVSLIQQMNQQIAAAAEEQSSVAEEINRSVTSIRASADQSSIAMRGNAASSVELAQLGSELKGMVGHFRL</sequence>
<evidence type="ECO:0000256" key="11">
    <source>
        <dbReference type="SAM" id="Coils"/>
    </source>
</evidence>
<dbReference type="CDD" id="cd11386">
    <property type="entry name" value="MCP_signal"/>
    <property type="match status" value="1"/>
</dbReference>
<dbReference type="FunFam" id="1.10.287.950:FF:000001">
    <property type="entry name" value="Methyl-accepting chemotaxis sensory transducer"/>
    <property type="match status" value="1"/>
</dbReference>
<dbReference type="PROSITE" id="PS50885">
    <property type="entry name" value="HAMP"/>
    <property type="match status" value="1"/>
</dbReference>
<organism evidence="16 17">
    <name type="scientific">Pseudomonas fluorescens</name>
    <dbReference type="NCBI Taxonomy" id="294"/>
    <lineage>
        <taxon>Bacteria</taxon>
        <taxon>Pseudomonadati</taxon>
        <taxon>Pseudomonadota</taxon>
        <taxon>Gammaproteobacteria</taxon>
        <taxon>Pseudomonadales</taxon>
        <taxon>Pseudomonadaceae</taxon>
        <taxon>Pseudomonas</taxon>
    </lineage>
</organism>
<dbReference type="InterPro" id="IPR004090">
    <property type="entry name" value="Chemotax_Me-accpt_rcpt"/>
</dbReference>
<dbReference type="SMART" id="SM00304">
    <property type="entry name" value="HAMP"/>
    <property type="match status" value="2"/>
</dbReference>
<dbReference type="AlphaFoldDB" id="A0A7Z3C864"/>
<evidence type="ECO:0000256" key="10">
    <source>
        <dbReference type="PROSITE-ProRule" id="PRU00284"/>
    </source>
</evidence>
<evidence type="ECO:0000256" key="3">
    <source>
        <dbReference type="ARBA" id="ARBA00022481"/>
    </source>
</evidence>
<dbReference type="SMART" id="SM01358">
    <property type="entry name" value="HBM"/>
    <property type="match status" value="1"/>
</dbReference>
<evidence type="ECO:0000256" key="1">
    <source>
        <dbReference type="ARBA" id="ARBA00004651"/>
    </source>
</evidence>
<dbReference type="PANTHER" id="PTHR32089">
    <property type="entry name" value="METHYL-ACCEPTING CHEMOTAXIS PROTEIN MCPB"/>
    <property type="match status" value="1"/>
</dbReference>
<dbReference type="GO" id="GO:0004888">
    <property type="term" value="F:transmembrane signaling receptor activity"/>
    <property type="evidence" value="ECO:0007669"/>
    <property type="project" value="InterPro"/>
</dbReference>
<dbReference type="PROSITE" id="PS51753">
    <property type="entry name" value="HBM"/>
    <property type="match status" value="1"/>
</dbReference>
<gene>
    <name evidence="16" type="ORF">C6Y56_21115</name>
</gene>
<feature type="transmembrane region" description="Helical" evidence="12">
    <location>
        <begin position="302"/>
        <end position="327"/>
    </location>
</feature>
<evidence type="ECO:0000256" key="6">
    <source>
        <dbReference type="ARBA" id="ARBA00022989"/>
    </source>
</evidence>
<feature type="domain" description="HAMP" evidence="14">
    <location>
        <begin position="324"/>
        <end position="376"/>
    </location>
</feature>
<dbReference type="InterPro" id="IPR032255">
    <property type="entry name" value="HBM"/>
</dbReference>
<dbReference type="PRINTS" id="PR00260">
    <property type="entry name" value="CHEMTRNSDUCR"/>
</dbReference>
<feature type="domain" description="HBM" evidence="15">
    <location>
        <begin position="45"/>
        <end position="297"/>
    </location>
</feature>
<dbReference type="SMART" id="SM00283">
    <property type="entry name" value="MA"/>
    <property type="match status" value="1"/>
</dbReference>
<keyword evidence="5 12" id="KW-0812">Transmembrane</keyword>
<dbReference type="PANTHER" id="PTHR32089:SF120">
    <property type="entry name" value="METHYL-ACCEPTING CHEMOTAXIS PROTEIN TLPQ"/>
    <property type="match status" value="1"/>
</dbReference>
<feature type="domain" description="Methyl-accepting transducer" evidence="13">
    <location>
        <begin position="381"/>
        <end position="617"/>
    </location>
</feature>
<keyword evidence="7 12" id="KW-0472">Membrane</keyword>
<dbReference type="SUPFAM" id="SSF58104">
    <property type="entry name" value="Methyl-accepting chemotaxis protein (MCP) signaling domain"/>
    <property type="match status" value="1"/>
</dbReference>
<dbReference type="EMBL" id="CP027561">
    <property type="protein sequence ID" value="QJP96948.1"/>
    <property type="molecule type" value="Genomic_DNA"/>
</dbReference>
<evidence type="ECO:0000256" key="2">
    <source>
        <dbReference type="ARBA" id="ARBA00022475"/>
    </source>
</evidence>
<comment type="subcellular location">
    <subcellularLocation>
        <location evidence="1">Cell membrane</location>
        <topology evidence="1">Multi-pass membrane protein</topology>
    </subcellularLocation>
</comment>
<reference evidence="16 17" key="1">
    <citation type="submission" date="2018-03" db="EMBL/GenBank/DDBJ databases">
        <title>Complete genome sequence of Pseudomonas fluorescens sp. G7.</title>
        <authorList>
            <person name="Gao C.-H."/>
            <person name="Li Z."/>
            <person name="Cai P."/>
        </authorList>
    </citation>
    <scope>NUCLEOTIDE SEQUENCE [LARGE SCALE GENOMIC DNA]</scope>
    <source>
        <strain evidence="16 17">G7</strain>
    </source>
</reference>
<evidence type="ECO:0000256" key="8">
    <source>
        <dbReference type="ARBA" id="ARBA00023224"/>
    </source>
</evidence>
<evidence type="ECO:0000259" key="14">
    <source>
        <dbReference type="PROSITE" id="PS50885"/>
    </source>
</evidence>
<keyword evidence="11" id="KW-0175">Coiled coil</keyword>
<dbReference type="Gene3D" id="6.10.340.10">
    <property type="match status" value="1"/>
</dbReference>
<keyword evidence="6 12" id="KW-1133">Transmembrane helix</keyword>
<evidence type="ECO:0000256" key="4">
    <source>
        <dbReference type="ARBA" id="ARBA00022500"/>
    </source>
</evidence>
<evidence type="ECO:0000259" key="15">
    <source>
        <dbReference type="PROSITE" id="PS51753"/>
    </source>
</evidence>
<dbReference type="PROSITE" id="PS50111">
    <property type="entry name" value="CHEMOTAXIS_TRANSDUC_2"/>
    <property type="match status" value="1"/>
</dbReference>
<keyword evidence="8 10" id="KW-0807">Transducer</keyword>
<accession>A0A7Z3C864</accession>
<dbReference type="InterPro" id="IPR004089">
    <property type="entry name" value="MCPsignal_dom"/>
</dbReference>
<proteinExistence type="inferred from homology"/>
<comment type="similarity">
    <text evidence="9">Belongs to the methyl-accepting chemotaxis (MCP) protein family.</text>
</comment>
<evidence type="ECO:0000313" key="16">
    <source>
        <dbReference type="EMBL" id="QJP96948.1"/>
    </source>
</evidence>
<dbReference type="Pfam" id="PF00015">
    <property type="entry name" value="MCPsignal"/>
    <property type="match status" value="1"/>
</dbReference>
<dbReference type="GO" id="GO:0005886">
    <property type="term" value="C:plasma membrane"/>
    <property type="evidence" value="ECO:0007669"/>
    <property type="project" value="UniProtKB-SubCell"/>
</dbReference>
<keyword evidence="4" id="KW-0145">Chemotaxis</keyword>
<dbReference type="Gene3D" id="1.10.287.950">
    <property type="entry name" value="Methyl-accepting chemotaxis protein"/>
    <property type="match status" value="1"/>
</dbReference>
<keyword evidence="3" id="KW-0488">Methylation</keyword>
<evidence type="ECO:0000256" key="9">
    <source>
        <dbReference type="ARBA" id="ARBA00029447"/>
    </source>
</evidence>